<proteinExistence type="inferred from homology"/>
<dbReference type="AlphaFoldDB" id="A0A0C2NLL9"/>
<protein>
    <submittedName>
        <fullName evidence="4">Stomatin-like protein 2, mitochondrial</fullName>
    </submittedName>
</protein>
<accession>A0A0C2NLL9</accession>
<feature type="domain" description="STML2-like C-terminal extension" evidence="3">
    <location>
        <begin position="17"/>
        <end position="57"/>
    </location>
</feature>
<reference evidence="4 5" key="1">
    <citation type="journal article" date="2014" name="Genome Biol. Evol.">
        <title>The genome of the myxosporean Thelohanellus kitauei shows adaptations to nutrient acquisition within its fish host.</title>
        <authorList>
            <person name="Yang Y."/>
            <person name="Xiong J."/>
            <person name="Zhou Z."/>
            <person name="Huo F."/>
            <person name="Miao W."/>
            <person name="Ran C."/>
            <person name="Liu Y."/>
            <person name="Zhang J."/>
            <person name="Feng J."/>
            <person name="Wang M."/>
            <person name="Wang M."/>
            <person name="Wang L."/>
            <person name="Yao B."/>
        </authorList>
    </citation>
    <scope>NUCLEOTIDE SEQUENCE [LARGE SCALE GENOMIC DNA]</scope>
    <source>
        <strain evidence="4">Wuqing</strain>
    </source>
</reference>
<evidence type="ECO:0000259" key="3">
    <source>
        <dbReference type="Pfam" id="PF16200"/>
    </source>
</evidence>
<organism evidence="4 5">
    <name type="scientific">Thelohanellus kitauei</name>
    <name type="common">Myxosporean</name>
    <dbReference type="NCBI Taxonomy" id="669202"/>
    <lineage>
        <taxon>Eukaryota</taxon>
        <taxon>Metazoa</taxon>
        <taxon>Cnidaria</taxon>
        <taxon>Myxozoa</taxon>
        <taxon>Myxosporea</taxon>
        <taxon>Bivalvulida</taxon>
        <taxon>Platysporina</taxon>
        <taxon>Myxobolidae</taxon>
        <taxon>Thelohanellus</taxon>
    </lineage>
</organism>
<comment type="caution">
    <text evidence="4">The sequence shown here is derived from an EMBL/GenBank/DDBJ whole genome shotgun (WGS) entry which is preliminary data.</text>
</comment>
<evidence type="ECO:0000256" key="2">
    <source>
        <dbReference type="SAM" id="MobiDB-lite"/>
    </source>
</evidence>
<dbReference type="InterPro" id="IPR032435">
    <property type="entry name" value="STML2-like_C"/>
</dbReference>
<dbReference type="Pfam" id="PF16200">
    <property type="entry name" value="Band_7_C"/>
    <property type="match status" value="1"/>
</dbReference>
<feature type="compositionally biased region" description="Basic and acidic residues" evidence="2">
    <location>
        <begin position="74"/>
        <end position="93"/>
    </location>
</feature>
<sequence>MQSLILWRNRLAFILMKYIEAFEKLAKETNTVILPKNISDIGSCIAESMAIYQTLSKKSDGIQGGGSSGAAPLTKDETTAVKENKTSLKPRQKTDEFKLDQMFPSTWKMKMI</sequence>
<evidence type="ECO:0000313" key="5">
    <source>
        <dbReference type="Proteomes" id="UP000031668"/>
    </source>
</evidence>
<comment type="similarity">
    <text evidence="1">Belongs to the band 7/mec-2 family.</text>
</comment>
<keyword evidence="5" id="KW-1185">Reference proteome</keyword>
<dbReference type="OrthoDB" id="434619at2759"/>
<gene>
    <name evidence="4" type="ORF">RF11_09858</name>
</gene>
<evidence type="ECO:0000256" key="1">
    <source>
        <dbReference type="ARBA" id="ARBA00008164"/>
    </source>
</evidence>
<feature type="region of interest" description="Disordered" evidence="2">
    <location>
        <begin position="58"/>
        <end position="93"/>
    </location>
</feature>
<name>A0A0C2NLL9_THEKT</name>
<dbReference type="EMBL" id="JWZT01000167">
    <property type="protein sequence ID" value="KII74932.1"/>
    <property type="molecule type" value="Genomic_DNA"/>
</dbReference>
<dbReference type="Proteomes" id="UP000031668">
    <property type="component" value="Unassembled WGS sequence"/>
</dbReference>
<evidence type="ECO:0000313" key="4">
    <source>
        <dbReference type="EMBL" id="KII74932.1"/>
    </source>
</evidence>